<keyword evidence="4" id="KW-0238">DNA-binding</keyword>
<dbReference type="Pfam" id="PF00172">
    <property type="entry name" value="Zn_clus"/>
    <property type="match status" value="1"/>
</dbReference>
<evidence type="ECO:0000256" key="6">
    <source>
        <dbReference type="ARBA" id="ARBA00023242"/>
    </source>
</evidence>
<evidence type="ECO:0000313" key="9">
    <source>
        <dbReference type="EMBL" id="KAL2802925.1"/>
    </source>
</evidence>
<dbReference type="PROSITE" id="PS00463">
    <property type="entry name" value="ZN2_CY6_FUNGAL_1"/>
    <property type="match status" value="1"/>
</dbReference>
<sequence length="596" mass="67514">MSQAVKSRDTTEHPKPRQKPGAACEECRRRKLRCDRRQPQCRLCEASGVECQVITARQSRGPKRGYLKVLQDRIAALEGALLQHQSTINLSGPTDDHSLDAPLLDDQIDLSGWQLPMMDDEMPVHGVYAASKTNSSSGALTTDGRSGVNSTSPPHRSSSIPVDLTMQDVTSRINGIEHMDDICELKISDLIQADLDQLYFDRIHHFMPIQHQSCYFSWRRQPVKTEAQSCLQYAIWTLGASVSALRENIGDSLYQYARRGLEALDSKNTSLASTDLEQVQAWLLLAIYEFMGVDFRRGWISAGRAFRLIQLNWLHGTDGWDLTRAQTDWIESEQKRRTFWMAYCLDRFVSMRTGSPPTFSERVAIRLPCPEANFQNDQPILMGFLSDALATDTSIASTFTECIVVATISGRALSHRNQCLAEDLYFSAAEDFWNRHQWINAILTQRMEAFAAKSPLEMQQQADPMLLFISLMWQTIILHLYQTMACVIPSNDEKRDLITEYKKRSSAAAQEIVDLTNKLSHLNSLKVHPLTLIPLSLCVEFLILYHKPGDVFTKQLQDIAEAMRGLKRFNNLGQGVMQLFEDQLHTNGPFQASTVH</sequence>
<dbReference type="SMART" id="SM00066">
    <property type="entry name" value="GAL4"/>
    <property type="match status" value="1"/>
</dbReference>
<reference evidence="9 10" key="1">
    <citation type="submission" date="2024-07" db="EMBL/GenBank/DDBJ databases">
        <title>Section-level genome sequencing and comparative genomics of Aspergillus sections Usti and Cavernicolus.</title>
        <authorList>
            <consortium name="Lawrence Berkeley National Laboratory"/>
            <person name="Nybo J.L."/>
            <person name="Vesth T.C."/>
            <person name="Theobald S."/>
            <person name="Frisvad J.C."/>
            <person name="Larsen T.O."/>
            <person name="Kjaerboelling I."/>
            <person name="Rothschild-Mancinelli K."/>
            <person name="Lyhne E.K."/>
            <person name="Kogle M.E."/>
            <person name="Barry K."/>
            <person name="Clum A."/>
            <person name="Na H."/>
            <person name="Ledsgaard L."/>
            <person name="Lin J."/>
            <person name="Lipzen A."/>
            <person name="Kuo A."/>
            <person name="Riley R."/>
            <person name="Mondo S."/>
            <person name="Labutti K."/>
            <person name="Haridas S."/>
            <person name="Pangalinan J."/>
            <person name="Salamov A.A."/>
            <person name="Simmons B.A."/>
            <person name="Magnuson J.K."/>
            <person name="Chen J."/>
            <person name="Drula E."/>
            <person name="Henrissat B."/>
            <person name="Wiebenga A."/>
            <person name="Lubbers R.J."/>
            <person name="Gomes A.C."/>
            <person name="Makela M.R."/>
            <person name="Stajich J."/>
            <person name="Grigoriev I.V."/>
            <person name="Mortensen U.H."/>
            <person name="De Vries R.P."/>
            <person name="Baker S.E."/>
            <person name="Andersen M.R."/>
        </authorList>
    </citation>
    <scope>NUCLEOTIDE SEQUENCE [LARGE SCALE GENOMIC DNA]</scope>
    <source>
        <strain evidence="9 10">CBS 588.65</strain>
    </source>
</reference>
<dbReference type="SUPFAM" id="SSF57701">
    <property type="entry name" value="Zn2/Cys6 DNA-binding domain"/>
    <property type="match status" value="1"/>
</dbReference>
<keyword evidence="5" id="KW-0804">Transcription</keyword>
<feature type="compositionally biased region" description="Polar residues" evidence="7">
    <location>
        <begin position="134"/>
        <end position="160"/>
    </location>
</feature>
<feature type="domain" description="Zn(2)-C6 fungal-type" evidence="8">
    <location>
        <begin position="23"/>
        <end position="53"/>
    </location>
</feature>
<name>A0ABR4GV30_9EURO</name>
<keyword evidence="3" id="KW-0805">Transcription regulation</keyword>
<dbReference type="Pfam" id="PF04082">
    <property type="entry name" value="Fungal_trans"/>
    <property type="match status" value="1"/>
</dbReference>
<dbReference type="InterPro" id="IPR036864">
    <property type="entry name" value="Zn2-C6_fun-type_DNA-bd_sf"/>
</dbReference>
<dbReference type="PANTHER" id="PTHR47338">
    <property type="entry name" value="ZN(II)2CYS6 TRANSCRIPTION FACTOR (EUROFUNG)-RELATED"/>
    <property type="match status" value="1"/>
</dbReference>
<keyword evidence="2" id="KW-0479">Metal-binding</keyword>
<proteinExistence type="predicted"/>
<comment type="caution">
    <text evidence="9">The sequence shown here is derived from an EMBL/GenBank/DDBJ whole genome shotgun (WGS) entry which is preliminary data.</text>
</comment>
<dbReference type="Gene3D" id="4.10.240.10">
    <property type="entry name" value="Zn(2)-C6 fungal-type DNA-binding domain"/>
    <property type="match status" value="1"/>
</dbReference>
<feature type="compositionally biased region" description="Basic and acidic residues" evidence="7">
    <location>
        <begin position="1"/>
        <end position="15"/>
    </location>
</feature>
<dbReference type="SMART" id="SM00906">
    <property type="entry name" value="Fungal_trans"/>
    <property type="match status" value="1"/>
</dbReference>
<evidence type="ECO:0000256" key="1">
    <source>
        <dbReference type="ARBA" id="ARBA00004123"/>
    </source>
</evidence>
<dbReference type="InterPro" id="IPR007219">
    <property type="entry name" value="XnlR_reg_dom"/>
</dbReference>
<organism evidence="9 10">
    <name type="scientific">Aspergillus granulosus</name>
    <dbReference type="NCBI Taxonomy" id="176169"/>
    <lineage>
        <taxon>Eukaryota</taxon>
        <taxon>Fungi</taxon>
        <taxon>Dikarya</taxon>
        <taxon>Ascomycota</taxon>
        <taxon>Pezizomycotina</taxon>
        <taxon>Eurotiomycetes</taxon>
        <taxon>Eurotiomycetidae</taxon>
        <taxon>Eurotiales</taxon>
        <taxon>Aspergillaceae</taxon>
        <taxon>Aspergillus</taxon>
        <taxon>Aspergillus subgen. Nidulantes</taxon>
    </lineage>
</organism>
<protein>
    <submittedName>
        <fullName evidence="9">Fungal-specific transcription factor domain-containing protein</fullName>
    </submittedName>
</protein>
<feature type="region of interest" description="Disordered" evidence="7">
    <location>
        <begin position="1"/>
        <end position="22"/>
    </location>
</feature>
<evidence type="ECO:0000256" key="2">
    <source>
        <dbReference type="ARBA" id="ARBA00022723"/>
    </source>
</evidence>
<keyword evidence="10" id="KW-1185">Reference proteome</keyword>
<evidence type="ECO:0000256" key="5">
    <source>
        <dbReference type="ARBA" id="ARBA00023163"/>
    </source>
</evidence>
<dbReference type="PROSITE" id="PS50048">
    <property type="entry name" value="ZN2_CY6_FUNGAL_2"/>
    <property type="match status" value="1"/>
</dbReference>
<evidence type="ECO:0000256" key="3">
    <source>
        <dbReference type="ARBA" id="ARBA00023015"/>
    </source>
</evidence>
<dbReference type="InterPro" id="IPR050815">
    <property type="entry name" value="TF_fung"/>
</dbReference>
<evidence type="ECO:0000313" key="10">
    <source>
        <dbReference type="Proteomes" id="UP001610334"/>
    </source>
</evidence>
<dbReference type="EMBL" id="JBFXLT010000157">
    <property type="protein sequence ID" value="KAL2802925.1"/>
    <property type="molecule type" value="Genomic_DNA"/>
</dbReference>
<gene>
    <name evidence="9" type="ORF">BJX63DRAFT_413402</name>
</gene>
<evidence type="ECO:0000259" key="8">
    <source>
        <dbReference type="PROSITE" id="PS50048"/>
    </source>
</evidence>
<comment type="subcellular location">
    <subcellularLocation>
        <location evidence="1">Nucleus</location>
    </subcellularLocation>
</comment>
<dbReference type="PANTHER" id="PTHR47338:SF3">
    <property type="entry name" value="C6 FINGER DOMAIN TRANSCRIPTION FACTOR DBAA-RELATED"/>
    <property type="match status" value="1"/>
</dbReference>
<keyword evidence="6" id="KW-0539">Nucleus</keyword>
<dbReference type="CDD" id="cd12148">
    <property type="entry name" value="fungal_TF_MHR"/>
    <property type="match status" value="1"/>
</dbReference>
<evidence type="ECO:0000256" key="7">
    <source>
        <dbReference type="SAM" id="MobiDB-lite"/>
    </source>
</evidence>
<dbReference type="InterPro" id="IPR001138">
    <property type="entry name" value="Zn2Cys6_DnaBD"/>
</dbReference>
<feature type="region of interest" description="Disordered" evidence="7">
    <location>
        <begin position="134"/>
        <end position="161"/>
    </location>
</feature>
<dbReference type="Proteomes" id="UP001610334">
    <property type="component" value="Unassembled WGS sequence"/>
</dbReference>
<accession>A0ABR4GV30</accession>
<evidence type="ECO:0000256" key="4">
    <source>
        <dbReference type="ARBA" id="ARBA00023125"/>
    </source>
</evidence>